<feature type="transmembrane region" description="Helical" evidence="9">
    <location>
        <begin position="157"/>
        <end position="175"/>
    </location>
</feature>
<feature type="transmembrane region" description="Helical" evidence="9">
    <location>
        <begin position="35"/>
        <end position="59"/>
    </location>
</feature>
<feature type="transmembrane region" description="Helical" evidence="9">
    <location>
        <begin position="71"/>
        <end position="96"/>
    </location>
</feature>
<evidence type="ECO:0000256" key="4">
    <source>
        <dbReference type="ARBA" id="ARBA00023040"/>
    </source>
</evidence>
<dbReference type="Proteomes" id="UP000007110">
    <property type="component" value="Unassembled WGS sequence"/>
</dbReference>
<evidence type="ECO:0000256" key="2">
    <source>
        <dbReference type="ARBA" id="ARBA00022692"/>
    </source>
</evidence>
<dbReference type="PROSITE" id="PS50262">
    <property type="entry name" value="G_PROTEIN_RECEP_F1_2"/>
    <property type="match status" value="1"/>
</dbReference>
<comment type="similarity">
    <text evidence="8">Belongs to the G-protein coupled receptor 1 family.</text>
</comment>
<dbReference type="SUPFAM" id="SSF81321">
    <property type="entry name" value="Family A G protein-coupled receptor-like"/>
    <property type="match status" value="1"/>
</dbReference>
<reference evidence="11" key="2">
    <citation type="submission" date="2021-01" db="UniProtKB">
        <authorList>
            <consortium name="EnsemblMetazoa"/>
        </authorList>
    </citation>
    <scope>IDENTIFICATION</scope>
</reference>
<dbReference type="GO" id="GO:0001604">
    <property type="term" value="F:urotensin II receptor activity"/>
    <property type="evidence" value="ECO:0000318"/>
    <property type="project" value="GO_Central"/>
</dbReference>
<feature type="transmembrane region" description="Helical" evidence="9">
    <location>
        <begin position="200"/>
        <end position="228"/>
    </location>
</feature>
<evidence type="ECO:0000313" key="11">
    <source>
        <dbReference type="EnsemblMetazoa" id="XP_003728476"/>
    </source>
</evidence>
<dbReference type="InterPro" id="IPR000276">
    <property type="entry name" value="GPCR_Rhodpsn"/>
</dbReference>
<organism evidence="11 12">
    <name type="scientific">Strongylocentrotus purpuratus</name>
    <name type="common">Purple sea urchin</name>
    <dbReference type="NCBI Taxonomy" id="7668"/>
    <lineage>
        <taxon>Eukaryota</taxon>
        <taxon>Metazoa</taxon>
        <taxon>Echinodermata</taxon>
        <taxon>Eleutherozoa</taxon>
        <taxon>Echinozoa</taxon>
        <taxon>Echinoidea</taxon>
        <taxon>Euechinoidea</taxon>
        <taxon>Echinacea</taxon>
        <taxon>Camarodonta</taxon>
        <taxon>Echinidea</taxon>
        <taxon>Strongylocentrotidae</taxon>
        <taxon>Strongylocentrotus</taxon>
    </lineage>
</organism>
<evidence type="ECO:0000256" key="8">
    <source>
        <dbReference type="RuleBase" id="RU000688"/>
    </source>
</evidence>
<dbReference type="GO" id="GO:0007218">
    <property type="term" value="P:neuropeptide signaling pathway"/>
    <property type="evidence" value="ECO:0000318"/>
    <property type="project" value="GO_Central"/>
</dbReference>
<name>A0A7M7GGY6_STRPU</name>
<evidence type="ECO:0000256" key="6">
    <source>
        <dbReference type="ARBA" id="ARBA00023170"/>
    </source>
</evidence>
<keyword evidence="3 9" id="KW-1133">Transmembrane helix</keyword>
<evidence type="ECO:0000259" key="10">
    <source>
        <dbReference type="PROSITE" id="PS50262"/>
    </source>
</evidence>
<reference evidence="12" key="1">
    <citation type="submission" date="2015-02" db="EMBL/GenBank/DDBJ databases">
        <title>Genome sequencing for Strongylocentrotus purpuratus.</title>
        <authorList>
            <person name="Murali S."/>
            <person name="Liu Y."/>
            <person name="Vee V."/>
            <person name="English A."/>
            <person name="Wang M."/>
            <person name="Skinner E."/>
            <person name="Han Y."/>
            <person name="Muzny D.M."/>
            <person name="Worley K.C."/>
            <person name="Gibbs R.A."/>
        </authorList>
    </citation>
    <scope>NUCLEOTIDE SEQUENCE</scope>
</reference>
<dbReference type="RefSeq" id="XP_003728476.1">
    <property type="nucleotide sequence ID" value="XM_003728428.3"/>
</dbReference>
<keyword evidence="2 8" id="KW-0812">Transmembrane</keyword>
<dbReference type="OMA" id="GVTKRMC"/>
<dbReference type="KEGG" id="spu:115929817"/>
<dbReference type="EnsemblMetazoa" id="XM_030999848">
    <property type="protein sequence ID" value="XP_030855708"/>
    <property type="gene ID" value="LOC115929817"/>
</dbReference>
<dbReference type="PRINTS" id="PR00237">
    <property type="entry name" value="GPCRRHODOPSN"/>
</dbReference>
<dbReference type="AlphaFoldDB" id="A0A7M7GGY6"/>
<dbReference type="KEGG" id="spu:577365"/>
<keyword evidence="6 8" id="KW-0675">Receptor</keyword>
<dbReference type="RefSeq" id="XP_030855708.1">
    <property type="nucleotide sequence ID" value="XM_030999848.1"/>
</dbReference>
<dbReference type="InterPro" id="IPR017452">
    <property type="entry name" value="GPCR_Rhodpsn_7TM"/>
</dbReference>
<evidence type="ECO:0000256" key="1">
    <source>
        <dbReference type="ARBA" id="ARBA00004141"/>
    </source>
</evidence>
<keyword evidence="4 8" id="KW-0297">G-protein coupled receptor</keyword>
<evidence type="ECO:0000256" key="5">
    <source>
        <dbReference type="ARBA" id="ARBA00023136"/>
    </source>
</evidence>
<dbReference type="PANTHER" id="PTHR45695">
    <property type="entry name" value="LEUCOKININ RECEPTOR-RELATED"/>
    <property type="match status" value="1"/>
</dbReference>
<dbReference type="InParanoid" id="A0A7M7GGY6"/>
<keyword evidence="7 8" id="KW-0807">Transducer</keyword>
<dbReference type="EnsemblMetazoa" id="XM_003728428">
    <property type="protein sequence ID" value="XP_003728476"/>
    <property type="gene ID" value="LOC577365"/>
</dbReference>
<evidence type="ECO:0000256" key="3">
    <source>
        <dbReference type="ARBA" id="ARBA00022989"/>
    </source>
</evidence>
<sequence length="349" mass="39913">MADSWMYTLPNVSSNGSLLNSSSLDFEDDVMFNSFLVAGFLCIFVVGVFGNSIVILLTFRPTCSVSVNTINTYIVNVAFSDLLYIFGCLFYTLTNYNQNGWMFGDIGCRLILGQDILTMHVSTFILTIMSVERYVAVVHPMISLRYRSVGFARRISGAVWLTGLVVTLPMIIYMSEVHVEDRDKYSCTWTLDADRSLPNYMLAIFLITFLIPSVITATVYVLLLFHFLNLVSPAHSANRRTKRSKRKVAQIIFVIVFIFWLCYIPFWTYQLIILRNVNFDSNNIMGLVTLVLSYLNSCVNPFLYTLLPRRYNMWKRICSSRSRRTYTPVHVQLAAAKRIGHVHNGHAVL</sequence>
<dbReference type="GO" id="GO:0005886">
    <property type="term" value="C:plasma membrane"/>
    <property type="evidence" value="ECO:0000318"/>
    <property type="project" value="GO_Central"/>
</dbReference>
<dbReference type="FunFam" id="1.20.1070.10:FF:001004">
    <property type="entry name" value="Uncharacterized protein"/>
    <property type="match status" value="1"/>
</dbReference>
<proteinExistence type="inferred from homology"/>
<protein>
    <recommendedName>
        <fullName evidence="10">G-protein coupled receptors family 1 profile domain-containing protein</fullName>
    </recommendedName>
</protein>
<dbReference type="PROSITE" id="PS00237">
    <property type="entry name" value="G_PROTEIN_RECEP_F1_1"/>
    <property type="match status" value="1"/>
</dbReference>
<dbReference type="FunCoup" id="A0A7M7GGY6">
    <property type="interactions" value="413"/>
</dbReference>
<keyword evidence="12" id="KW-1185">Reference proteome</keyword>
<feature type="transmembrane region" description="Helical" evidence="9">
    <location>
        <begin position="284"/>
        <end position="307"/>
    </location>
</feature>
<dbReference type="PANTHER" id="PTHR45695:SF9">
    <property type="entry name" value="LEUCOKININ RECEPTOR"/>
    <property type="match status" value="1"/>
</dbReference>
<evidence type="ECO:0000256" key="9">
    <source>
        <dbReference type="SAM" id="Phobius"/>
    </source>
</evidence>
<dbReference type="GeneID" id="115929817"/>
<dbReference type="OrthoDB" id="6076970at2759"/>
<dbReference type="GeneID" id="577365"/>
<feature type="domain" description="G-protein coupled receptors family 1 profile" evidence="10">
    <location>
        <begin position="50"/>
        <end position="304"/>
    </location>
</feature>
<dbReference type="Gene3D" id="1.20.1070.10">
    <property type="entry name" value="Rhodopsin 7-helix transmembrane proteins"/>
    <property type="match status" value="1"/>
</dbReference>
<evidence type="ECO:0000256" key="7">
    <source>
        <dbReference type="ARBA" id="ARBA00023224"/>
    </source>
</evidence>
<comment type="subcellular location">
    <subcellularLocation>
        <location evidence="1">Membrane</location>
        <topology evidence="1">Multi-pass membrane protein</topology>
    </subcellularLocation>
</comment>
<accession>A0A7M7GGY6</accession>
<dbReference type="Pfam" id="PF00001">
    <property type="entry name" value="7tm_1"/>
    <property type="match status" value="1"/>
</dbReference>
<feature type="transmembrane region" description="Helical" evidence="9">
    <location>
        <begin position="116"/>
        <end position="136"/>
    </location>
</feature>
<feature type="transmembrane region" description="Helical" evidence="9">
    <location>
        <begin position="248"/>
        <end position="272"/>
    </location>
</feature>
<evidence type="ECO:0000313" key="12">
    <source>
        <dbReference type="Proteomes" id="UP000007110"/>
    </source>
</evidence>
<keyword evidence="5 9" id="KW-0472">Membrane</keyword>